<dbReference type="SUPFAM" id="SSF57362">
    <property type="entry name" value="BPTI-like"/>
    <property type="match status" value="1"/>
</dbReference>
<organism evidence="6 7">
    <name type="scientific">Seminavis robusta</name>
    <dbReference type="NCBI Taxonomy" id="568900"/>
    <lineage>
        <taxon>Eukaryota</taxon>
        <taxon>Sar</taxon>
        <taxon>Stramenopiles</taxon>
        <taxon>Ochrophyta</taxon>
        <taxon>Bacillariophyta</taxon>
        <taxon>Bacillariophyceae</taxon>
        <taxon>Bacillariophycidae</taxon>
        <taxon>Naviculales</taxon>
        <taxon>Naviculaceae</taxon>
        <taxon>Seminavis</taxon>
    </lineage>
</organism>
<dbReference type="PANTHER" id="PTHR10083">
    <property type="entry name" value="KUNITZ-TYPE PROTEASE INHIBITOR-RELATED"/>
    <property type="match status" value="1"/>
</dbReference>
<gene>
    <name evidence="6" type="ORF">SEMRO_1_G000240.1</name>
</gene>
<reference evidence="6" key="1">
    <citation type="submission" date="2020-06" db="EMBL/GenBank/DDBJ databases">
        <authorList>
            <consortium name="Plant Systems Biology data submission"/>
        </authorList>
    </citation>
    <scope>NUCLEOTIDE SEQUENCE</scope>
    <source>
        <strain evidence="6">D6</strain>
    </source>
</reference>
<dbReference type="PANTHER" id="PTHR10083:SF373">
    <property type="entry name" value="SERINE PEPTIDASE INHIBITOR, KUNITZ TYPE, 2"/>
    <property type="match status" value="1"/>
</dbReference>
<dbReference type="PRINTS" id="PR00759">
    <property type="entry name" value="BASICPTASE"/>
</dbReference>
<evidence type="ECO:0000256" key="4">
    <source>
        <dbReference type="SAM" id="SignalP"/>
    </source>
</evidence>
<feature type="signal peptide" evidence="4">
    <location>
        <begin position="1"/>
        <end position="20"/>
    </location>
</feature>
<evidence type="ECO:0000313" key="7">
    <source>
        <dbReference type="Proteomes" id="UP001153069"/>
    </source>
</evidence>
<evidence type="ECO:0000256" key="1">
    <source>
        <dbReference type="ARBA" id="ARBA00022690"/>
    </source>
</evidence>
<proteinExistence type="predicted"/>
<dbReference type="InterPro" id="IPR050098">
    <property type="entry name" value="TFPI/VKTCI-like"/>
</dbReference>
<dbReference type="Gene3D" id="4.10.410.10">
    <property type="entry name" value="Pancreatic trypsin inhibitor Kunitz domain"/>
    <property type="match status" value="1"/>
</dbReference>
<dbReference type="SMART" id="SM00131">
    <property type="entry name" value="KU"/>
    <property type="match status" value="1"/>
</dbReference>
<dbReference type="InterPro" id="IPR002223">
    <property type="entry name" value="Kunitz_BPTI"/>
</dbReference>
<dbReference type="AlphaFoldDB" id="A0A9N8H1W7"/>
<name>A0A9N8H1W7_9STRA</name>
<dbReference type="PROSITE" id="PS50279">
    <property type="entry name" value="BPTI_KUNITZ_2"/>
    <property type="match status" value="1"/>
</dbReference>
<feature type="domain" description="BPTI/Kunitz inhibitor" evidence="5">
    <location>
        <begin position="62"/>
        <end position="112"/>
    </location>
</feature>
<feature type="chain" id="PRO_5040439115" evidence="4">
    <location>
        <begin position="21"/>
        <end position="193"/>
    </location>
</feature>
<dbReference type="EMBL" id="CAICTM010000001">
    <property type="protein sequence ID" value="CAB9496045.1"/>
    <property type="molecule type" value="Genomic_DNA"/>
</dbReference>
<keyword evidence="1" id="KW-0646">Protease inhibitor</keyword>
<protein>
    <submittedName>
        <fullName evidence="6">Trophoblast Kunitz domain protein 1</fullName>
    </submittedName>
</protein>
<dbReference type="Proteomes" id="UP001153069">
    <property type="component" value="Unassembled WGS sequence"/>
</dbReference>
<sequence>MMRFTATLIAVAALCGSVVATDNRENVCLGLIQTHCSGQASPSIMNTCVERGILTCSMPPHCLQPSETGMCRAAFPRFFYNAGSGSCEEFIYGGCGGNTNNFETKKECHDACSGMRFCGGNTGATCPENYHCAEQPGETGMCVLVPQEKRAAARQGGGPQQHGHTMADKKKLKKKHPEHPAKPVKALRKQKNP</sequence>
<dbReference type="InterPro" id="IPR036880">
    <property type="entry name" value="Kunitz_BPTI_sf"/>
</dbReference>
<dbReference type="Pfam" id="PF00014">
    <property type="entry name" value="Kunitz_BPTI"/>
    <property type="match status" value="1"/>
</dbReference>
<keyword evidence="7" id="KW-1185">Reference proteome</keyword>
<evidence type="ECO:0000313" key="6">
    <source>
        <dbReference type="EMBL" id="CAB9496045.1"/>
    </source>
</evidence>
<dbReference type="GO" id="GO:0004867">
    <property type="term" value="F:serine-type endopeptidase inhibitor activity"/>
    <property type="evidence" value="ECO:0007669"/>
    <property type="project" value="InterPro"/>
</dbReference>
<dbReference type="PROSITE" id="PS00280">
    <property type="entry name" value="BPTI_KUNITZ_1"/>
    <property type="match status" value="1"/>
</dbReference>
<dbReference type="InterPro" id="IPR020901">
    <property type="entry name" value="Prtase_inh_Kunz-CS"/>
</dbReference>
<evidence type="ECO:0000259" key="5">
    <source>
        <dbReference type="PROSITE" id="PS50279"/>
    </source>
</evidence>
<keyword evidence="2" id="KW-1015">Disulfide bond</keyword>
<comment type="caution">
    <text evidence="6">The sequence shown here is derived from an EMBL/GenBank/DDBJ whole genome shotgun (WGS) entry which is preliminary data.</text>
</comment>
<evidence type="ECO:0000256" key="3">
    <source>
        <dbReference type="SAM" id="MobiDB-lite"/>
    </source>
</evidence>
<feature type="region of interest" description="Disordered" evidence="3">
    <location>
        <begin position="150"/>
        <end position="193"/>
    </location>
</feature>
<accession>A0A9N8H1W7</accession>
<dbReference type="GO" id="GO:0005615">
    <property type="term" value="C:extracellular space"/>
    <property type="evidence" value="ECO:0007669"/>
    <property type="project" value="TreeGrafter"/>
</dbReference>
<dbReference type="FunFam" id="4.10.410.10:FF:000021">
    <property type="entry name" value="Serine protease inhibitor, putative"/>
    <property type="match status" value="1"/>
</dbReference>
<evidence type="ECO:0000256" key="2">
    <source>
        <dbReference type="ARBA" id="ARBA00023157"/>
    </source>
</evidence>
<dbReference type="OrthoDB" id="5950222at2759"/>
<keyword evidence="4" id="KW-0732">Signal</keyword>